<evidence type="ECO:0000259" key="1">
    <source>
        <dbReference type="Pfam" id="PF11575"/>
    </source>
</evidence>
<dbReference type="AlphaFoldDB" id="A0A917F3R1"/>
<keyword evidence="3" id="KW-1185">Reference proteome</keyword>
<dbReference type="GO" id="GO:0051537">
    <property type="term" value="F:2 iron, 2 sulfur cluster binding"/>
    <property type="evidence" value="ECO:0007669"/>
    <property type="project" value="InterPro"/>
</dbReference>
<dbReference type="InterPro" id="IPR024726">
    <property type="entry name" value="FhuF_C"/>
</dbReference>
<comment type="caution">
    <text evidence="2">The sequence shown here is derived from an EMBL/GenBank/DDBJ whole genome shotgun (WGS) entry which is preliminary data.</text>
</comment>
<feature type="domain" description="Ferric siderophore reductase C-terminal" evidence="1">
    <location>
        <begin position="181"/>
        <end position="199"/>
    </location>
</feature>
<dbReference type="Proteomes" id="UP000649179">
    <property type="component" value="Unassembled WGS sequence"/>
</dbReference>
<name>A0A917F3R1_9ACTN</name>
<dbReference type="RefSeq" id="WP_188780107.1">
    <property type="nucleotide sequence ID" value="NZ_BMKQ01000001.1"/>
</dbReference>
<dbReference type="Pfam" id="PF11575">
    <property type="entry name" value="FhuF_C"/>
    <property type="match status" value="1"/>
</dbReference>
<reference evidence="2" key="1">
    <citation type="journal article" date="2014" name="Int. J. Syst. Evol. Microbiol.">
        <title>Complete genome sequence of Corynebacterium casei LMG S-19264T (=DSM 44701T), isolated from a smear-ripened cheese.</title>
        <authorList>
            <consortium name="US DOE Joint Genome Institute (JGI-PGF)"/>
            <person name="Walter F."/>
            <person name="Albersmeier A."/>
            <person name="Kalinowski J."/>
            <person name="Ruckert C."/>
        </authorList>
    </citation>
    <scope>NUCLEOTIDE SEQUENCE</scope>
    <source>
        <strain evidence="2">CGMCC 1.16067</strain>
    </source>
</reference>
<proteinExistence type="predicted"/>
<sequence>MDDVRRTLREVAAWPPDLAPDDRYVALPDLVAGGLAERICERLGGAPLRVGQSAVVMGVASRLWSVLLPPVVRDDVLVDVAELVATDDAGALELGLRTLTVSPSPSVEDVERSWRSVLEPVAAVLPLAPRLVWANVAASLHAVPRVHALPEARPLVTDLLSREPLAGELVDPAAATTRRTQTCCLFYEVPGAGLCGDCVFDAVPGRG</sequence>
<evidence type="ECO:0000313" key="2">
    <source>
        <dbReference type="EMBL" id="GGF50427.1"/>
    </source>
</evidence>
<gene>
    <name evidence="2" type="ORF">GCM10011519_25460</name>
</gene>
<reference evidence="2" key="2">
    <citation type="submission" date="2020-09" db="EMBL/GenBank/DDBJ databases">
        <authorList>
            <person name="Sun Q."/>
            <person name="Zhou Y."/>
        </authorList>
    </citation>
    <scope>NUCLEOTIDE SEQUENCE</scope>
    <source>
        <strain evidence="2">CGMCC 1.16067</strain>
    </source>
</reference>
<organism evidence="2 3">
    <name type="scientific">Marmoricola endophyticus</name>
    <dbReference type="NCBI Taxonomy" id="2040280"/>
    <lineage>
        <taxon>Bacteria</taxon>
        <taxon>Bacillati</taxon>
        <taxon>Actinomycetota</taxon>
        <taxon>Actinomycetes</taxon>
        <taxon>Propionibacteriales</taxon>
        <taxon>Nocardioidaceae</taxon>
        <taxon>Marmoricola</taxon>
    </lineage>
</organism>
<evidence type="ECO:0000313" key="3">
    <source>
        <dbReference type="Proteomes" id="UP000649179"/>
    </source>
</evidence>
<dbReference type="EMBL" id="BMKQ01000001">
    <property type="protein sequence ID" value="GGF50427.1"/>
    <property type="molecule type" value="Genomic_DNA"/>
</dbReference>
<accession>A0A917F3R1</accession>
<protein>
    <recommendedName>
        <fullName evidence="1">Ferric siderophore reductase C-terminal domain-containing protein</fullName>
    </recommendedName>
</protein>